<proteinExistence type="predicted"/>
<dbReference type="AlphaFoldDB" id="A0A0B2UYY6"/>
<protein>
    <submittedName>
        <fullName evidence="1">Uncharacterized protein</fullName>
    </submittedName>
</protein>
<keyword evidence="2" id="KW-1185">Reference proteome</keyword>
<evidence type="ECO:0000313" key="2">
    <source>
        <dbReference type="Proteomes" id="UP000031036"/>
    </source>
</evidence>
<name>A0A0B2UYY6_TOXCA</name>
<evidence type="ECO:0000313" key="1">
    <source>
        <dbReference type="EMBL" id="KHN74267.1"/>
    </source>
</evidence>
<reference evidence="1 2" key="1">
    <citation type="submission" date="2014-11" db="EMBL/GenBank/DDBJ databases">
        <title>Genetic blueprint of the zoonotic pathogen Toxocara canis.</title>
        <authorList>
            <person name="Zhu X.-Q."/>
            <person name="Korhonen P.K."/>
            <person name="Cai H."/>
            <person name="Young N.D."/>
            <person name="Nejsum P."/>
            <person name="von Samson-Himmelstjerna G."/>
            <person name="Boag P.R."/>
            <person name="Tan P."/>
            <person name="Li Q."/>
            <person name="Min J."/>
            <person name="Yang Y."/>
            <person name="Wang X."/>
            <person name="Fang X."/>
            <person name="Hall R.S."/>
            <person name="Hofmann A."/>
            <person name="Sternberg P.W."/>
            <person name="Jex A.R."/>
            <person name="Gasser R.B."/>
        </authorList>
    </citation>
    <scope>NUCLEOTIDE SEQUENCE [LARGE SCALE GENOMIC DNA]</scope>
    <source>
        <strain evidence="1">PN_DK_2014</strain>
    </source>
</reference>
<comment type="caution">
    <text evidence="1">The sequence shown here is derived from an EMBL/GenBank/DDBJ whole genome shotgun (WGS) entry which is preliminary data.</text>
</comment>
<gene>
    <name evidence="1" type="ORF">Tcan_03733</name>
</gene>
<accession>A0A0B2UYY6</accession>
<sequence>MRGFRKQFLTSYARGCRAVTDRYGRVHMQLLAQVFSGKRSVLCHVNLYSGLADLVLLLLFFIDFCRCLLLVMLFLDYYYIISCRYILPSLAQHEEQISPRFFTLEPH</sequence>
<dbReference type="EMBL" id="JPKZ01002935">
    <property type="protein sequence ID" value="KHN74267.1"/>
    <property type="molecule type" value="Genomic_DNA"/>
</dbReference>
<dbReference type="Proteomes" id="UP000031036">
    <property type="component" value="Unassembled WGS sequence"/>
</dbReference>
<organism evidence="1 2">
    <name type="scientific">Toxocara canis</name>
    <name type="common">Canine roundworm</name>
    <dbReference type="NCBI Taxonomy" id="6265"/>
    <lineage>
        <taxon>Eukaryota</taxon>
        <taxon>Metazoa</taxon>
        <taxon>Ecdysozoa</taxon>
        <taxon>Nematoda</taxon>
        <taxon>Chromadorea</taxon>
        <taxon>Rhabditida</taxon>
        <taxon>Spirurina</taxon>
        <taxon>Ascaridomorpha</taxon>
        <taxon>Ascaridoidea</taxon>
        <taxon>Toxocaridae</taxon>
        <taxon>Toxocara</taxon>
    </lineage>
</organism>